<feature type="region of interest" description="Disordered" evidence="17">
    <location>
        <begin position="225"/>
        <end position="248"/>
    </location>
</feature>
<gene>
    <name evidence="21" type="primary">Htra2</name>
    <name evidence="21" type="ORF">GTO96_0016935</name>
</gene>
<evidence type="ECO:0000256" key="2">
    <source>
        <dbReference type="ARBA" id="ARBA00004304"/>
    </source>
</evidence>
<dbReference type="GO" id="GO:0006508">
    <property type="term" value="P:proteolysis"/>
    <property type="evidence" value="ECO:0007669"/>
    <property type="project" value="UniProtKB-KW"/>
</dbReference>
<dbReference type="SMART" id="SM00228">
    <property type="entry name" value="PDZ"/>
    <property type="match status" value="1"/>
</dbReference>
<sequence length="801" mass="87561">MRAKTRNDQPCVLATSHASIFFLRLPKDPLNLILLLLYAPIGLCLMLLRVFIGVHVFLVSCALPDSPIRRFIVRVMCSVLGMFVKENNPNLRDKNVKVYICNHVTQFDHNIVNHITSCNTPMLDCPPGFICWARGFMETGIPSSRLELTEFLRQYRSMQGSLPLLLFPEEDTTNGKTGLLKFRWLPPLSRQDEDSSEVFANKVQELLAKELQLVTTQITRADKAEHLKRKRHVAPHVNSSQTLSTASSTISPGLLGANSFADDSKIAAMAKRVSEVLPDVPLSVIKLDLKKTHCIDTTITNLLEKADEIPSGSGGASDLLSSSIRATSSGSTPALKPVSNTFEKSPIDRHLSLQERKEALYEYARRVLETSSIKLPPPFGHSTAEIALIRCKDPSSPRFLRSSIRDDFTLGRQNNFAGAATSDEPEPDNSGGSGGERTSGGWSASLFRTACAIGLGVCGVAVIHSRREKEGLVGVNGSFLGLPSAACAAPFKPDSPRYKYNFIADVVERSAPAVVYIEIVGRHPFSGREVPISNGSGFIIDKDGLIVTNAHVVANKRGVRVKLANGDTYNAMVLDVDQVADIATIKINAKHPLPTLPLGVSSSLRQGEFVVAMGSPFALRNTITSGIISSVQREGRELGLSNSNMDYIQTDAAIDDGEVIGINTMKVTAGISFAIPSDYLRQFLNRAEEKKKSWFSGQEPKRRYIGVMMLTLTPSIIGQLKVRDPSFSDVMHGVLIHRVIIGSPAHRAGMKPGDIVQEINGKLVKTAEELYSAVRTSDSLNMVVKRGHDVLMLHMTPEFTE</sequence>
<accession>A0A8X8BT44</accession>
<dbReference type="AlphaFoldDB" id="A0A8X8BT44"/>
<dbReference type="GO" id="GO:0031966">
    <property type="term" value="C:mitochondrial membrane"/>
    <property type="evidence" value="ECO:0007669"/>
    <property type="project" value="UniProtKB-SubCell"/>
</dbReference>
<dbReference type="Pfam" id="PF13365">
    <property type="entry name" value="Trypsin_2"/>
    <property type="match status" value="1"/>
</dbReference>
<keyword evidence="11" id="KW-0720">Serine protease</keyword>
<dbReference type="SUPFAM" id="SSF50494">
    <property type="entry name" value="Trypsin-like serine proteases"/>
    <property type="match status" value="1"/>
</dbReference>
<keyword evidence="9" id="KW-0053">Apoptosis</keyword>
<evidence type="ECO:0000256" key="6">
    <source>
        <dbReference type="ARBA" id="ARBA00016929"/>
    </source>
</evidence>
<evidence type="ECO:0000259" key="20">
    <source>
        <dbReference type="PROSITE" id="PS51140"/>
    </source>
</evidence>
<keyword evidence="10" id="KW-0378">Hydrolase</keyword>
<feature type="domain" description="PDZ" evidence="19">
    <location>
        <begin position="733"/>
        <end position="788"/>
    </location>
</feature>
<dbReference type="Pfam" id="PF02845">
    <property type="entry name" value="CUE"/>
    <property type="match status" value="1"/>
</dbReference>
<evidence type="ECO:0000256" key="12">
    <source>
        <dbReference type="ARBA" id="ARBA00022946"/>
    </source>
</evidence>
<dbReference type="InterPro" id="IPR041489">
    <property type="entry name" value="PDZ_6"/>
</dbReference>
<name>A0A8X8BT44_POLSE</name>
<keyword evidence="15 18" id="KW-0472">Membrane</keyword>
<feature type="region of interest" description="Disordered" evidence="17">
    <location>
        <begin position="417"/>
        <end position="439"/>
    </location>
</feature>
<keyword evidence="13 18" id="KW-1133">Transmembrane helix</keyword>
<dbReference type="PROSITE" id="PS50106">
    <property type="entry name" value="PDZ"/>
    <property type="match status" value="1"/>
</dbReference>
<evidence type="ECO:0000256" key="1">
    <source>
        <dbReference type="ARBA" id="ARBA00001760"/>
    </source>
</evidence>
<dbReference type="Gene3D" id="1.10.8.10">
    <property type="entry name" value="DNA helicase RuvA subunit, C-terminal domain"/>
    <property type="match status" value="1"/>
</dbReference>
<evidence type="ECO:0000313" key="22">
    <source>
        <dbReference type="Proteomes" id="UP000886611"/>
    </source>
</evidence>
<dbReference type="EC" id="3.4.21.108" evidence="5"/>
<dbReference type="GO" id="GO:0004252">
    <property type="term" value="F:serine-type endopeptidase activity"/>
    <property type="evidence" value="ECO:0007669"/>
    <property type="project" value="InterPro"/>
</dbReference>
<evidence type="ECO:0000259" key="19">
    <source>
        <dbReference type="PROSITE" id="PS50106"/>
    </source>
</evidence>
<dbReference type="GO" id="GO:0043130">
    <property type="term" value="F:ubiquitin binding"/>
    <property type="evidence" value="ECO:0007669"/>
    <property type="project" value="InterPro"/>
</dbReference>
<keyword evidence="12" id="KW-0809">Transit peptide</keyword>
<keyword evidence="7 21" id="KW-0645">Protease</keyword>
<dbReference type="PRINTS" id="PR00834">
    <property type="entry name" value="PROTEASES2C"/>
</dbReference>
<comment type="catalytic activity">
    <reaction evidence="1">
        <text>Cleavage of non-polar aliphatic amino-acids at the P1 position, with a preference for Val, Ile and Met. At the P2 and P3 positions, Arg is selected most strongly with a secondary preference for other hydrophilic residues.</text>
        <dbReference type="EC" id="3.4.21.108"/>
    </reaction>
</comment>
<evidence type="ECO:0000256" key="9">
    <source>
        <dbReference type="ARBA" id="ARBA00022703"/>
    </source>
</evidence>
<dbReference type="GO" id="GO:0006915">
    <property type="term" value="P:apoptotic process"/>
    <property type="evidence" value="ECO:0007669"/>
    <property type="project" value="UniProtKB-KW"/>
</dbReference>
<evidence type="ECO:0000256" key="17">
    <source>
        <dbReference type="SAM" id="MobiDB-lite"/>
    </source>
</evidence>
<dbReference type="FunFam" id="2.40.10.120:FF:000004">
    <property type="entry name" value="Serine protease HTRA2, mitochondrial"/>
    <property type="match status" value="1"/>
</dbReference>
<reference evidence="21 22" key="1">
    <citation type="journal article" date="2021" name="Cell">
        <title>Tracing the genetic footprints of vertebrate landing in non-teleost ray-finned fishes.</title>
        <authorList>
            <person name="Bi X."/>
            <person name="Wang K."/>
            <person name="Yang L."/>
            <person name="Pan H."/>
            <person name="Jiang H."/>
            <person name="Wei Q."/>
            <person name="Fang M."/>
            <person name="Yu H."/>
            <person name="Zhu C."/>
            <person name="Cai Y."/>
            <person name="He Y."/>
            <person name="Gan X."/>
            <person name="Zeng H."/>
            <person name="Yu D."/>
            <person name="Zhu Y."/>
            <person name="Jiang H."/>
            <person name="Qiu Q."/>
            <person name="Yang H."/>
            <person name="Zhang Y.E."/>
            <person name="Wang W."/>
            <person name="Zhu M."/>
            <person name="He S."/>
            <person name="Zhang G."/>
        </authorList>
    </citation>
    <scope>NUCLEOTIDE SEQUENCE [LARGE SCALE GENOMIC DNA]</scope>
    <source>
        <strain evidence="21">Bchr_013</strain>
    </source>
</reference>
<dbReference type="GO" id="GO:0005758">
    <property type="term" value="C:mitochondrial intermembrane space"/>
    <property type="evidence" value="ECO:0007669"/>
    <property type="project" value="UniProtKB-SubCell"/>
</dbReference>
<organism evidence="21 22">
    <name type="scientific">Polypterus senegalus</name>
    <name type="common">Senegal bichir</name>
    <dbReference type="NCBI Taxonomy" id="55291"/>
    <lineage>
        <taxon>Eukaryota</taxon>
        <taxon>Metazoa</taxon>
        <taxon>Chordata</taxon>
        <taxon>Craniata</taxon>
        <taxon>Vertebrata</taxon>
        <taxon>Euteleostomi</taxon>
        <taxon>Actinopterygii</taxon>
        <taxon>Polypteriformes</taxon>
        <taxon>Polypteridae</taxon>
        <taxon>Polypterus</taxon>
    </lineage>
</organism>
<protein>
    <recommendedName>
        <fullName evidence="6">Serine protease HTRA2, mitochondrial</fullName>
        <ecNumber evidence="5">3.4.21.108</ecNumber>
    </recommendedName>
</protein>
<evidence type="ECO:0000256" key="14">
    <source>
        <dbReference type="ARBA" id="ARBA00023128"/>
    </source>
</evidence>
<proteinExistence type="inferred from homology"/>
<evidence type="ECO:0000256" key="7">
    <source>
        <dbReference type="ARBA" id="ARBA00022670"/>
    </source>
</evidence>
<comment type="subcellular location">
    <subcellularLocation>
        <location evidence="3">Mitochondrion intermembrane space</location>
    </subcellularLocation>
    <subcellularLocation>
        <location evidence="2">Mitochondrion membrane</location>
        <topology evidence="2">Single-pass membrane protein</topology>
    </subcellularLocation>
</comment>
<dbReference type="EMBL" id="JAATIS010001721">
    <property type="protein sequence ID" value="KAG2465376.1"/>
    <property type="molecule type" value="Genomic_DNA"/>
</dbReference>
<dbReference type="PANTHER" id="PTHR22939:SF127">
    <property type="entry name" value="SERINE PROTEASE HTRA2, MITOCHONDRIAL"/>
    <property type="match status" value="1"/>
</dbReference>
<dbReference type="InterPro" id="IPR003892">
    <property type="entry name" value="CUE"/>
</dbReference>
<evidence type="ECO:0000313" key="21">
    <source>
        <dbReference type="EMBL" id="KAG2465376.1"/>
    </source>
</evidence>
<evidence type="ECO:0000256" key="13">
    <source>
        <dbReference type="ARBA" id="ARBA00022989"/>
    </source>
</evidence>
<feature type="transmembrane region" description="Helical" evidence="18">
    <location>
        <begin position="32"/>
        <end position="58"/>
    </location>
</feature>
<evidence type="ECO:0000256" key="15">
    <source>
        <dbReference type="ARBA" id="ARBA00023136"/>
    </source>
</evidence>
<dbReference type="Pfam" id="PF17820">
    <property type="entry name" value="PDZ_6"/>
    <property type="match status" value="1"/>
</dbReference>
<dbReference type="CDD" id="cd06785">
    <property type="entry name" value="cpPDZ_HtrA-like"/>
    <property type="match status" value="1"/>
</dbReference>
<feature type="domain" description="CUE" evidence="20">
    <location>
        <begin position="265"/>
        <end position="309"/>
    </location>
</feature>
<dbReference type="InterPro" id="IPR009003">
    <property type="entry name" value="Peptidase_S1_PA"/>
</dbReference>
<dbReference type="PROSITE" id="PS51140">
    <property type="entry name" value="CUE"/>
    <property type="match status" value="1"/>
</dbReference>
<evidence type="ECO:0000256" key="4">
    <source>
        <dbReference type="ARBA" id="ARBA00010541"/>
    </source>
</evidence>
<evidence type="ECO:0000256" key="10">
    <source>
        <dbReference type="ARBA" id="ARBA00022801"/>
    </source>
</evidence>
<feature type="non-terminal residue" evidence="21">
    <location>
        <position position="801"/>
    </location>
</feature>
<dbReference type="InterPro" id="IPR001940">
    <property type="entry name" value="Peptidase_S1C"/>
</dbReference>
<evidence type="ECO:0000256" key="8">
    <source>
        <dbReference type="ARBA" id="ARBA00022692"/>
    </source>
</evidence>
<dbReference type="Gene3D" id="2.30.42.10">
    <property type="match status" value="1"/>
</dbReference>
<dbReference type="PANTHER" id="PTHR22939">
    <property type="entry name" value="SERINE PROTEASE FAMILY S1C HTRA-RELATED"/>
    <property type="match status" value="1"/>
</dbReference>
<dbReference type="Gene3D" id="2.40.10.120">
    <property type="match status" value="1"/>
</dbReference>
<feature type="compositionally biased region" description="Polar residues" evidence="17">
    <location>
        <begin position="237"/>
        <end position="248"/>
    </location>
</feature>
<comment type="caution">
    <text evidence="21">The sequence shown here is derived from an EMBL/GenBank/DDBJ whole genome shotgun (WGS) entry which is preliminary data.</text>
</comment>
<evidence type="ECO:0000256" key="18">
    <source>
        <dbReference type="SAM" id="Phobius"/>
    </source>
</evidence>
<keyword evidence="14" id="KW-0496">Mitochondrion</keyword>
<dbReference type="GO" id="GO:0007005">
    <property type="term" value="P:mitochondrion organization"/>
    <property type="evidence" value="ECO:0007669"/>
    <property type="project" value="UniProtKB-ARBA"/>
</dbReference>
<evidence type="ECO:0000256" key="11">
    <source>
        <dbReference type="ARBA" id="ARBA00022825"/>
    </source>
</evidence>
<evidence type="ECO:0000256" key="16">
    <source>
        <dbReference type="ARBA" id="ARBA00023145"/>
    </source>
</evidence>
<keyword evidence="16" id="KW-0865">Zymogen</keyword>
<dbReference type="Proteomes" id="UP000886611">
    <property type="component" value="Unassembled WGS sequence"/>
</dbReference>
<dbReference type="InterPro" id="IPR036034">
    <property type="entry name" value="PDZ_sf"/>
</dbReference>
<comment type="similarity">
    <text evidence="4">Belongs to the peptidase S1C family.</text>
</comment>
<feature type="non-terminal residue" evidence="21">
    <location>
        <position position="1"/>
    </location>
</feature>
<evidence type="ECO:0000256" key="5">
    <source>
        <dbReference type="ARBA" id="ARBA00013033"/>
    </source>
</evidence>
<keyword evidence="8 18" id="KW-0812">Transmembrane</keyword>
<evidence type="ECO:0000256" key="3">
    <source>
        <dbReference type="ARBA" id="ARBA00004569"/>
    </source>
</evidence>
<dbReference type="SMART" id="SM00546">
    <property type="entry name" value="CUE"/>
    <property type="match status" value="1"/>
</dbReference>
<keyword evidence="22" id="KW-1185">Reference proteome</keyword>
<dbReference type="InterPro" id="IPR001478">
    <property type="entry name" value="PDZ"/>
</dbReference>
<dbReference type="SUPFAM" id="SSF50156">
    <property type="entry name" value="PDZ domain-like"/>
    <property type="match status" value="1"/>
</dbReference>
<dbReference type="GO" id="GO:0043065">
    <property type="term" value="P:positive regulation of apoptotic process"/>
    <property type="evidence" value="ECO:0007669"/>
    <property type="project" value="TreeGrafter"/>
</dbReference>